<organism evidence="8 9">
    <name type="scientific">Zymoseptoria tritici (strain ST99CH_3D7)</name>
    <dbReference type="NCBI Taxonomy" id="1276538"/>
    <lineage>
        <taxon>Eukaryota</taxon>
        <taxon>Fungi</taxon>
        <taxon>Dikarya</taxon>
        <taxon>Ascomycota</taxon>
        <taxon>Pezizomycotina</taxon>
        <taxon>Dothideomycetes</taxon>
        <taxon>Dothideomycetidae</taxon>
        <taxon>Mycosphaerellales</taxon>
        <taxon>Mycosphaerellaceae</taxon>
        <taxon>Zymoseptoria</taxon>
    </lineage>
</organism>
<keyword evidence="5" id="KW-0496">Mitochondrion</keyword>
<dbReference type="EMBL" id="LT853692">
    <property type="protein sequence ID" value="SMQ45578.1"/>
    <property type="molecule type" value="Genomic_DNA"/>
</dbReference>
<comment type="subcellular location">
    <subcellularLocation>
        <location evidence="1">Mitochondrion</location>
    </subcellularLocation>
</comment>
<dbReference type="PANTHER" id="PTHR36091:SF1">
    <property type="entry name" value="ALTERED INHERITANCE OF MITOCHONDRIA PROTEIN 9, MITOCHONDRIAL"/>
    <property type="match status" value="1"/>
</dbReference>
<evidence type="ECO:0000256" key="4">
    <source>
        <dbReference type="ARBA" id="ARBA00022946"/>
    </source>
</evidence>
<sequence>MSCWKVDDIVINRSVSRRWLSTLSVPIDDAASSASCASILISHAGRRYLTISCRGSAVSREDLYRYTNGSFLANEAKAFDRRYLKFNLDELCSIASRIGSISAVKEVVKMEGGFCKALLMKKIDGTEIVAKLPFKIAGPAHYTTASEVAVLKYVLRHTRVPVPKVLAWSSDATNTVGSEYIIMEKAPGVQLVKVYDGMRDYDNLMLIKTLGALESELAAIRFPAHGALYLRQSLQSRGDGSVPLGRSEDPEGQFCIGPICERKWHGEEYSGCNRGPWMSLSAFGEALADREIARLEHELADPESFPPSKAQDIATLRVARGVATRMSAGSLPGRLARPALWHSDLHLGNIYVSEEDRTKIVSIIDWQSLVIQPLLCQVRFPEILELPEDYEIGGPAPSRPVGFDEMKQDERMLAIHEFKQVCMARAYEAAFGIKSPQVCNALLLPSYLKDFFERCGEVSEEGATPLRACLIELAKDWEELGCAGKCPVAFTVDDLARHELEFKDYSMYHDLQAMARKCLGTDSEGWLAPAVNIHVKRQQNKDLLQMMMDRSAEYGKTPEEVRKIWPF</sequence>
<keyword evidence="4" id="KW-0809">Transit peptide</keyword>
<evidence type="ECO:0000256" key="1">
    <source>
        <dbReference type="ARBA" id="ARBA00004173"/>
    </source>
</evidence>
<dbReference type="SUPFAM" id="SSF56112">
    <property type="entry name" value="Protein kinase-like (PK-like)"/>
    <property type="match status" value="1"/>
</dbReference>
<comment type="similarity">
    <text evidence="2">Belongs to the AIM9 family.</text>
</comment>
<dbReference type="Gene3D" id="3.30.200.20">
    <property type="entry name" value="Phosphorylase Kinase, domain 1"/>
    <property type="match status" value="1"/>
</dbReference>
<evidence type="ECO:0000313" key="8">
    <source>
        <dbReference type="EMBL" id="SMQ45578.1"/>
    </source>
</evidence>
<dbReference type="InterPro" id="IPR051035">
    <property type="entry name" value="Mito_inheritance_9"/>
</dbReference>
<evidence type="ECO:0000259" key="7">
    <source>
        <dbReference type="Pfam" id="PF01636"/>
    </source>
</evidence>
<dbReference type="PANTHER" id="PTHR36091">
    <property type="entry name" value="ALTERED INHERITANCE OF MITOCHONDRIA PROTEIN 9, MITOCHONDRIAL"/>
    <property type="match status" value="1"/>
</dbReference>
<evidence type="ECO:0000256" key="3">
    <source>
        <dbReference type="ARBA" id="ARBA00016197"/>
    </source>
</evidence>
<name>A0A1X7RDV1_ZYMT9</name>
<reference evidence="8 9" key="1">
    <citation type="submission" date="2016-06" db="EMBL/GenBank/DDBJ databases">
        <authorList>
            <person name="Kjaerup R.B."/>
            <person name="Dalgaard T.S."/>
            <person name="Juul-Madsen H.R."/>
        </authorList>
    </citation>
    <scope>NUCLEOTIDE SEQUENCE [LARGE SCALE GENOMIC DNA]</scope>
</reference>
<dbReference type="Pfam" id="PF01636">
    <property type="entry name" value="APH"/>
    <property type="match status" value="1"/>
</dbReference>
<dbReference type="AlphaFoldDB" id="A0A1X7RDV1"/>
<dbReference type="InterPro" id="IPR002575">
    <property type="entry name" value="Aminoglycoside_PTrfase"/>
</dbReference>
<dbReference type="GO" id="GO:0005739">
    <property type="term" value="C:mitochondrion"/>
    <property type="evidence" value="ECO:0007669"/>
    <property type="project" value="UniProtKB-SubCell"/>
</dbReference>
<proteinExistence type="inferred from homology"/>
<dbReference type="InterPro" id="IPR011009">
    <property type="entry name" value="Kinase-like_dom_sf"/>
</dbReference>
<accession>A0A1X7RDV1</accession>
<dbReference type="Gene3D" id="3.90.1200.10">
    <property type="match status" value="1"/>
</dbReference>
<evidence type="ECO:0000313" key="9">
    <source>
        <dbReference type="Proteomes" id="UP000215127"/>
    </source>
</evidence>
<evidence type="ECO:0000256" key="6">
    <source>
        <dbReference type="ARBA" id="ARBA00031849"/>
    </source>
</evidence>
<dbReference type="Proteomes" id="UP000215127">
    <property type="component" value="Chromosome 1"/>
</dbReference>
<gene>
    <name evidence="8" type="ORF">ZT3D7_G722</name>
</gene>
<protein>
    <recommendedName>
        <fullName evidence="3">Altered inheritance of mitochondria protein 9, mitochondrial</fullName>
    </recommendedName>
    <alternativeName>
        <fullName evidence="6">Found in mitochondrial proteome protein 29</fullName>
    </alternativeName>
</protein>
<evidence type="ECO:0000256" key="2">
    <source>
        <dbReference type="ARBA" id="ARBA00005543"/>
    </source>
</evidence>
<keyword evidence="9" id="KW-1185">Reference proteome</keyword>
<evidence type="ECO:0000256" key="5">
    <source>
        <dbReference type="ARBA" id="ARBA00023128"/>
    </source>
</evidence>
<feature type="domain" description="Aminoglycoside phosphotransferase" evidence="7">
    <location>
        <begin position="141"/>
        <end position="376"/>
    </location>
</feature>